<evidence type="ECO:0000313" key="5">
    <source>
        <dbReference type="EMBL" id="QEL13189.1"/>
    </source>
</evidence>
<dbReference type="Pfam" id="PF00160">
    <property type="entry name" value="Pro_isomerase"/>
    <property type="match status" value="1"/>
</dbReference>
<dbReference type="PROSITE" id="PS50072">
    <property type="entry name" value="CSA_PPIASE_2"/>
    <property type="match status" value="1"/>
</dbReference>
<dbReference type="InterPro" id="IPR002130">
    <property type="entry name" value="Cyclophilin-type_PPIase_dom"/>
</dbReference>
<protein>
    <recommendedName>
        <fullName evidence="1">peptidylprolyl isomerase</fullName>
        <ecNumber evidence="1">5.2.1.8</ecNumber>
    </recommendedName>
</protein>
<evidence type="ECO:0000259" key="4">
    <source>
        <dbReference type="PROSITE" id="PS50072"/>
    </source>
</evidence>
<gene>
    <name evidence="5" type="ORF">PX52LOC_00042</name>
</gene>
<dbReference type="SUPFAM" id="SSF50891">
    <property type="entry name" value="Cyclophilin-like"/>
    <property type="match status" value="1"/>
</dbReference>
<dbReference type="Proteomes" id="UP000324974">
    <property type="component" value="Chromosome"/>
</dbReference>
<dbReference type="CDD" id="cd00317">
    <property type="entry name" value="cyclophilin"/>
    <property type="match status" value="1"/>
</dbReference>
<dbReference type="KEGG" id="lrs:PX52LOC_00042"/>
<dbReference type="RefSeq" id="WP_149108177.1">
    <property type="nucleotide sequence ID" value="NZ_CP042425.1"/>
</dbReference>
<dbReference type="AlphaFoldDB" id="A0A5C1A250"/>
<keyword evidence="3 5" id="KW-0413">Isomerase</keyword>
<sequence>MKRHSFGLLAAIGIAGCQPAATTENKPAEVPAVAEATPAPAKPMPAVNLDESFELATTNVLPMGFTLPPDTTLAGKSAAKIADDVRKIWPTVKLTDTLRATIETESGNIEITFDPAVAPNHVRNFLALTKTGYFDGLVFERVVTQAFVNADGATNLLEYVTAGCPLGDGTPGRGHLGYFVKPELSDVKHVEGTVGFLREEDGATSGTRFYITLGPNPTLDGDGIVIGKVTLGMDVLRKIADAPLKEAGSELPAKPVAMKKVTANR</sequence>
<dbReference type="PANTHER" id="PTHR45625:SF4">
    <property type="entry name" value="PEPTIDYLPROLYL ISOMERASE DOMAIN AND WD REPEAT-CONTAINING PROTEIN 1"/>
    <property type="match status" value="1"/>
</dbReference>
<dbReference type="Gene3D" id="2.40.100.10">
    <property type="entry name" value="Cyclophilin-like"/>
    <property type="match status" value="1"/>
</dbReference>
<keyword evidence="2" id="KW-0697">Rotamase</keyword>
<organism evidence="5 6">
    <name type="scientific">Limnoglobus roseus</name>
    <dbReference type="NCBI Taxonomy" id="2598579"/>
    <lineage>
        <taxon>Bacteria</taxon>
        <taxon>Pseudomonadati</taxon>
        <taxon>Planctomycetota</taxon>
        <taxon>Planctomycetia</taxon>
        <taxon>Gemmatales</taxon>
        <taxon>Gemmataceae</taxon>
        <taxon>Limnoglobus</taxon>
    </lineage>
</organism>
<dbReference type="InterPro" id="IPR029000">
    <property type="entry name" value="Cyclophilin-like_dom_sf"/>
</dbReference>
<keyword evidence="6" id="KW-1185">Reference proteome</keyword>
<feature type="domain" description="PPIase cyclophilin-type" evidence="4">
    <location>
        <begin position="103"/>
        <end position="263"/>
    </location>
</feature>
<evidence type="ECO:0000256" key="3">
    <source>
        <dbReference type="ARBA" id="ARBA00023235"/>
    </source>
</evidence>
<evidence type="ECO:0000256" key="2">
    <source>
        <dbReference type="ARBA" id="ARBA00023110"/>
    </source>
</evidence>
<evidence type="ECO:0000313" key="6">
    <source>
        <dbReference type="Proteomes" id="UP000324974"/>
    </source>
</evidence>
<dbReference type="GO" id="GO:0003755">
    <property type="term" value="F:peptidyl-prolyl cis-trans isomerase activity"/>
    <property type="evidence" value="ECO:0007669"/>
    <property type="project" value="UniProtKB-KW"/>
</dbReference>
<dbReference type="PROSITE" id="PS51257">
    <property type="entry name" value="PROKAR_LIPOPROTEIN"/>
    <property type="match status" value="1"/>
</dbReference>
<evidence type="ECO:0000256" key="1">
    <source>
        <dbReference type="ARBA" id="ARBA00013194"/>
    </source>
</evidence>
<dbReference type="EC" id="5.2.1.8" evidence="1"/>
<dbReference type="EMBL" id="CP042425">
    <property type="protein sequence ID" value="QEL13189.1"/>
    <property type="molecule type" value="Genomic_DNA"/>
</dbReference>
<proteinExistence type="predicted"/>
<dbReference type="PANTHER" id="PTHR45625">
    <property type="entry name" value="PEPTIDYL-PROLYL CIS-TRANS ISOMERASE-RELATED"/>
    <property type="match status" value="1"/>
</dbReference>
<reference evidence="6" key="1">
    <citation type="submission" date="2019-08" db="EMBL/GenBank/DDBJ databases">
        <title>Limnoglobus roseus gen. nov., sp. nov., a novel freshwater planctomycete with a giant genome from the family Gemmataceae.</title>
        <authorList>
            <person name="Kulichevskaya I.S."/>
            <person name="Naumoff D.G."/>
            <person name="Miroshnikov K."/>
            <person name="Ivanova A."/>
            <person name="Philippov D.A."/>
            <person name="Hakobyan A."/>
            <person name="Rijpstra I.C."/>
            <person name="Sinninghe Damste J.S."/>
            <person name="Liesack W."/>
            <person name="Dedysh S.N."/>
        </authorList>
    </citation>
    <scope>NUCLEOTIDE SEQUENCE [LARGE SCALE GENOMIC DNA]</scope>
    <source>
        <strain evidence="6">PX52</strain>
    </source>
</reference>
<name>A0A5C1A250_9BACT</name>
<dbReference type="OrthoDB" id="270889at2"/>
<dbReference type="InterPro" id="IPR044666">
    <property type="entry name" value="Cyclophilin_A-like"/>
</dbReference>
<accession>A0A5C1A250</accession>